<dbReference type="EMBL" id="CP032336">
    <property type="protein sequence ID" value="QCO07384.1"/>
    <property type="molecule type" value="Genomic_DNA"/>
</dbReference>
<dbReference type="InterPro" id="IPR010982">
    <property type="entry name" value="Lambda_DNA-bd_dom_sf"/>
</dbReference>
<dbReference type="Gene3D" id="1.10.260.40">
    <property type="entry name" value="lambda repressor-like DNA-binding domains"/>
    <property type="match status" value="1"/>
</dbReference>
<evidence type="ECO:0000313" key="2">
    <source>
        <dbReference type="EMBL" id="QCO07384.1"/>
    </source>
</evidence>
<proteinExistence type="predicted"/>
<organism evidence="2 3">
    <name type="scientific">Azospirillum brasilense</name>
    <dbReference type="NCBI Taxonomy" id="192"/>
    <lineage>
        <taxon>Bacteria</taxon>
        <taxon>Pseudomonadati</taxon>
        <taxon>Pseudomonadota</taxon>
        <taxon>Alphaproteobacteria</taxon>
        <taxon>Rhodospirillales</taxon>
        <taxon>Azospirillaceae</taxon>
        <taxon>Azospirillum</taxon>
    </lineage>
</organism>
<protein>
    <submittedName>
        <fullName evidence="2">XRE family transcriptional regulator</fullName>
    </submittedName>
</protein>
<dbReference type="PROSITE" id="PS50943">
    <property type="entry name" value="HTH_CROC1"/>
    <property type="match status" value="1"/>
</dbReference>
<gene>
    <name evidence="2" type="ORF">D3867_36540</name>
</gene>
<dbReference type="CDD" id="cd00093">
    <property type="entry name" value="HTH_XRE"/>
    <property type="match status" value="1"/>
</dbReference>
<evidence type="ECO:0000313" key="3">
    <source>
        <dbReference type="Proteomes" id="UP000298596"/>
    </source>
</evidence>
<dbReference type="GO" id="GO:0003677">
    <property type="term" value="F:DNA binding"/>
    <property type="evidence" value="ECO:0007669"/>
    <property type="project" value="InterPro"/>
</dbReference>
<evidence type="ECO:0000259" key="1">
    <source>
        <dbReference type="PROSITE" id="PS50943"/>
    </source>
</evidence>
<dbReference type="Pfam" id="PF01381">
    <property type="entry name" value="HTH_3"/>
    <property type="match status" value="1"/>
</dbReference>
<dbReference type="Proteomes" id="UP000298596">
    <property type="component" value="Plasmid p6"/>
</dbReference>
<reference evidence="2 3" key="1">
    <citation type="submission" date="2018-09" db="EMBL/GenBank/DDBJ databases">
        <title>Whole genome based analysis of evolution and adaptive divergence in Indian and Brazilian strains of Azospirillum brasilense.</title>
        <authorList>
            <person name="Singh C."/>
            <person name="Tripathi A.K."/>
        </authorList>
    </citation>
    <scope>NUCLEOTIDE SEQUENCE [LARGE SCALE GENOMIC DNA]</scope>
    <source>
        <strain evidence="2 3">MTCC4036</strain>
        <plasmid evidence="2 3">p6</plasmid>
    </source>
</reference>
<name>A0A4D8QCB0_AZOBR</name>
<dbReference type="SUPFAM" id="SSF47413">
    <property type="entry name" value="lambda repressor-like DNA-binding domains"/>
    <property type="match status" value="1"/>
</dbReference>
<sequence>MMNVNVGPAEPVTPDTLKAKRTALGWSPDDLAKAAGIPEKAVRDFEAGVSVKLDVIAKASSALHREELARAKPKP</sequence>
<accession>A0A4D8QCB0</accession>
<feature type="domain" description="HTH cro/C1-type" evidence="1">
    <location>
        <begin position="17"/>
        <end position="68"/>
    </location>
</feature>
<keyword evidence="2" id="KW-0614">Plasmid</keyword>
<dbReference type="SMART" id="SM00530">
    <property type="entry name" value="HTH_XRE"/>
    <property type="match status" value="1"/>
</dbReference>
<dbReference type="InterPro" id="IPR001387">
    <property type="entry name" value="Cro/C1-type_HTH"/>
</dbReference>
<geneLocation type="plasmid" evidence="2 3">
    <name>p6</name>
</geneLocation>
<dbReference type="AlphaFoldDB" id="A0A4D8QCB0"/>